<dbReference type="PANTHER" id="PTHR45908">
    <property type="entry name" value="PROTEIN CBG11750-RELATED"/>
    <property type="match status" value="1"/>
</dbReference>
<organism evidence="3 4">
    <name type="scientific">Clytia hemisphaerica</name>
    <dbReference type="NCBI Taxonomy" id="252671"/>
    <lineage>
        <taxon>Eukaryota</taxon>
        <taxon>Metazoa</taxon>
        <taxon>Cnidaria</taxon>
        <taxon>Hydrozoa</taxon>
        <taxon>Hydroidolina</taxon>
        <taxon>Leptothecata</taxon>
        <taxon>Obeliida</taxon>
        <taxon>Clytiidae</taxon>
        <taxon>Clytia</taxon>
    </lineage>
</organism>
<dbReference type="OrthoDB" id="5960337at2759"/>
<keyword evidence="1" id="KW-0732">Signal</keyword>
<sequence length="346" mass="39888">MFLPYLIGMLYLVGVIRGGCPTTENAIKMADIKDAAEVSKFIYDDSVCKENAMVPNTEFKIIKTIHENLQSDGEGIRSVIADGPHNTRILAFRGTDGTEQLMLQVVDALKSKIKFMVGSQETWVLQFFHNAFKLMFYGKKPYMTDPKKRYIITGHSLGGALASMLALQMTQEFSGSIWKHPKSCLITFGQPRVGNQDYADVHDKLIPTFRKLRIVYKADLVTIIPPKILGFVHHSRAVFMGDETYWSWTWGKRRRRSLKHDVRHSNTTTDVGEKRLLTTRRYWQVCKEQEDSICLTSLKNFYPNTGDHDMKHYVYESEHKPDRFYSRKETVRGSFEEVLIDTCHGR</sequence>
<feature type="chain" id="PRO_5029917528" description="Fungal lipase-type domain-containing protein" evidence="1">
    <location>
        <begin position="19"/>
        <end position="346"/>
    </location>
</feature>
<dbReference type="EnsemblMetazoa" id="CLYHEMT022079.1">
    <property type="protein sequence ID" value="CLYHEMP022079.1"/>
    <property type="gene ID" value="CLYHEMG022079"/>
</dbReference>
<dbReference type="SUPFAM" id="SSF53474">
    <property type="entry name" value="alpha/beta-Hydrolases"/>
    <property type="match status" value="1"/>
</dbReference>
<dbReference type="GeneID" id="136806394"/>
<proteinExistence type="predicted"/>
<evidence type="ECO:0000313" key="4">
    <source>
        <dbReference type="Proteomes" id="UP000594262"/>
    </source>
</evidence>
<dbReference type="InterPro" id="IPR029058">
    <property type="entry name" value="AB_hydrolase_fold"/>
</dbReference>
<name>A0A7M6DQB1_9CNID</name>
<dbReference type="Gene3D" id="3.40.50.1820">
    <property type="entry name" value="alpha/beta hydrolase"/>
    <property type="match status" value="1"/>
</dbReference>
<accession>A0A7M6DQB1</accession>
<dbReference type="Pfam" id="PF01764">
    <property type="entry name" value="Lipase_3"/>
    <property type="match status" value="1"/>
</dbReference>
<evidence type="ECO:0000256" key="1">
    <source>
        <dbReference type="SAM" id="SignalP"/>
    </source>
</evidence>
<evidence type="ECO:0000259" key="2">
    <source>
        <dbReference type="Pfam" id="PF01764"/>
    </source>
</evidence>
<protein>
    <recommendedName>
        <fullName evidence="2">Fungal lipase-type domain-containing protein</fullName>
    </recommendedName>
</protein>
<feature type="signal peptide" evidence="1">
    <location>
        <begin position="1"/>
        <end position="18"/>
    </location>
</feature>
<keyword evidence="4" id="KW-1185">Reference proteome</keyword>
<evidence type="ECO:0000313" key="3">
    <source>
        <dbReference type="EnsemblMetazoa" id="CLYHEMP022079.1"/>
    </source>
</evidence>
<dbReference type="InterPro" id="IPR002921">
    <property type="entry name" value="Fungal_lipase-type"/>
</dbReference>
<dbReference type="GO" id="GO:0006629">
    <property type="term" value="P:lipid metabolic process"/>
    <property type="evidence" value="ECO:0007669"/>
    <property type="project" value="InterPro"/>
</dbReference>
<dbReference type="Proteomes" id="UP000594262">
    <property type="component" value="Unplaced"/>
</dbReference>
<dbReference type="RefSeq" id="XP_066919062.1">
    <property type="nucleotide sequence ID" value="XM_067062961.1"/>
</dbReference>
<dbReference type="AlphaFoldDB" id="A0A7M6DQB1"/>
<feature type="domain" description="Fungal lipase-type" evidence="2">
    <location>
        <begin position="90"/>
        <end position="227"/>
    </location>
</feature>
<dbReference type="CDD" id="cd00519">
    <property type="entry name" value="Lipase_3"/>
    <property type="match status" value="1"/>
</dbReference>
<reference evidence="3" key="1">
    <citation type="submission" date="2021-01" db="UniProtKB">
        <authorList>
            <consortium name="EnsemblMetazoa"/>
        </authorList>
    </citation>
    <scope>IDENTIFICATION</scope>
</reference>